<dbReference type="CDD" id="cd09006">
    <property type="entry name" value="PNP_EcPNPI-like"/>
    <property type="match status" value="1"/>
</dbReference>
<comment type="catalytic activity">
    <reaction evidence="6">
        <text>uridine + phosphate = alpha-D-ribose 1-phosphate + uracil</text>
        <dbReference type="Rhea" id="RHEA:24388"/>
        <dbReference type="ChEBI" id="CHEBI:16704"/>
        <dbReference type="ChEBI" id="CHEBI:17568"/>
        <dbReference type="ChEBI" id="CHEBI:43474"/>
        <dbReference type="ChEBI" id="CHEBI:57720"/>
        <dbReference type="EC" id="2.4.2.3"/>
    </reaction>
</comment>
<evidence type="ECO:0000256" key="5">
    <source>
        <dbReference type="ARBA" id="ARBA00022679"/>
    </source>
</evidence>
<evidence type="ECO:0000256" key="2">
    <source>
        <dbReference type="ARBA" id="ARBA00011888"/>
    </source>
</evidence>
<dbReference type="GO" id="GO:0004731">
    <property type="term" value="F:purine-nucleoside phosphorylase activity"/>
    <property type="evidence" value="ECO:0007669"/>
    <property type="project" value="InterPro"/>
</dbReference>
<keyword evidence="9" id="KW-1185">Reference proteome</keyword>
<accession>A0A0M4JIW3</accession>
<gene>
    <name evidence="8" type="primary">deoD</name>
    <name evidence="8" type="ORF">SCANT_v1c00890</name>
</gene>
<name>A0A0M4JIW3_9MOLU</name>
<dbReference type="InterPro" id="IPR018016">
    <property type="entry name" value="Nucleoside_phosphorylase_CS"/>
</dbReference>
<evidence type="ECO:0000256" key="1">
    <source>
        <dbReference type="ARBA" id="ARBA00010456"/>
    </source>
</evidence>
<dbReference type="PANTHER" id="PTHR43691">
    <property type="entry name" value="URIDINE PHOSPHORYLASE"/>
    <property type="match status" value="1"/>
</dbReference>
<sequence>MNIPTPHINAKKEDIAKIVLMPGDPLRAKKIAETYLEDVKLVNEVRNMFMYTGTYKGVKITVAGSGMGCPSIGIYSYELFKFYDVDYIIRVGSAGSYKEEIKVYDIFNVKESFGENNYAKIAANIDSNIIEAGKVLFDKIEEVAKKKNIKIHSGRCHSSDVFYRYENVLDFAKANNLSLVEMETFALFANAKLTKKQAACLLTVSDSLVTNEVTSAEERQNNFMGMIELALEASIELK</sequence>
<evidence type="ECO:0000256" key="3">
    <source>
        <dbReference type="ARBA" id="ARBA00021980"/>
    </source>
</evidence>
<dbReference type="EC" id="2.4.2.3" evidence="2"/>
<protein>
    <recommendedName>
        <fullName evidence="3">Uridine phosphorylase</fullName>
        <ecNumber evidence="2">2.4.2.3</ecNumber>
    </recommendedName>
</protein>
<dbReference type="GO" id="GO:0006152">
    <property type="term" value="P:purine nucleoside catabolic process"/>
    <property type="evidence" value="ECO:0007669"/>
    <property type="project" value="TreeGrafter"/>
</dbReference>
<dbReference type="SUPFAM" id="SSF53167">
    <property type="entry name" value="Purine and uridine phosphorylases"/>
    <property type="match status" value="1"/>
</dbReference>
<evidence type="ECO:0000256" key="4">
    <source>
        <dbReference type="ARBA" id="ARBA00022676"/>
    </source>
</evidence>
<dbReference type="GO" id="GO:0004850">
    <property type="term" value="F:uridine phosphorylase activity"/>
    <property type="evidence" value="ECO:0007669"/>
    <property type="project" value="UniProtKB-EC"/>
</dbReference>
<dbReference type="Pfam" id="PF01048">
    <property type="entry name" value="PNP_UDP_1"/>
    <property type="match status" value="1"/>
</dbReference>
<evidence type="ECO:0000259" key="7">
    <source>
        <dbReference type="Pfam" id="PF01048"/>
    </source>
</evidence>
<organism evidence="8 9">
    <name type="scientific">Spiroplasma cantharicola</name>
    <dbReference type="NCBI Taxonomy" id="362837"/>
    <lineage>
        <taxon>Bacteria</taxon>
        <taxon>Bacillati</taxon>
        <taxon>Mycoplasmatota</taxon>
        <taxon>Mollicutes</taxon>
        <taxon>Entomoplasmatales</taxon>
        <taxon>Spiroplasmataceae</taxon>
        <taxon>Spiroplasma</taxon>
    </lineage>
</organism>
<dbReference type="NCBIfam" id="NF004489">
    <property type="entry name" value="PRK05819.1"/>
    <property type="match status" value="1"/>
</dbReference>
<dbReference type="PROSITE" id="PS01232">
    <property type="entry name" value="PNP_UDP_1"/>
    <property type="match status" value="1"/>
</dbReference>
<dbReference type="PANTHER" id="PTHR43691:SF11">
    <property type="entry name" value="FI09636P-RELATED"/>
    <property type="match status" value="1"/>
</dbReference>
<feature type="domain" description="Nucleoside phosphorylase" evidence="7">
    <location>
        <begin position="17"/>
        <end position="219"/>
    </location>
</feature>
<reference evidence="8 9" key="1">
    <citation type="journal article" date="2015" name="Genome Announc.">
        <title>Complete Genome Sequence of Spiroplasma cantharicola CC-1T (DSM 21588), a Bacterium Isolated from Soldier Beetle (Cantharis carolinus).</title>
        <authorList>
            <person name="Lo W.S."/>
            <person name="Liu P.Y."/>
            <person name="Kuo C.H."/>
        </authorList>
    </citation>
    <scope>NUCLEOTIDE SEQUENCE [LARGE SCALE GENOMIC DNA]</scope>
    <source>
        <strain evidence="8 9">CC-1</strain>
    </source>
</reference>
<comment type="similarity">
    <text evidence="1">Belongs to the PNP/UDP phosphorylase family.</text>
</comment>
<dbReference type="PATRIC" id="fig|362837.3.peg.89"/>
<dbReference type="Proteomes" id="UP000063919">
    <property type="component" value="Chromosome"/>
</dbReference>
<dbReference type="EMBL" id="CP012622">
    <property type="protein sequence ID" value="ALD65999.1"/>
    <property type="molecule type" value="Genomic_DNA"/>
</dbReference>
<evidence type="ECO:0000256" key="6">
    <source>
        <dbReference type="ARBA" id="ARBA00048447"/>
    </source>
</evidence>
<keyword evidence="5" id="KW-0808">Transferase</keyword>
<dbReference type="InterPro" id="IPR035994">
    <property type="entry name" value="Nucleoside_phosphorylase_sf"/>
</dbReference>
<dbReference type="InterPro" id="IPR004402">
    <property type="entry name" value="DeoD-type"/>
</dbReference>
<evidence type="ECO:0000313" key="9">
    <source>
        <dbReference type="Proteomes" id="UP000063919"/>
    </source>
</evidence>
<dbReference type="InterPro" id="IPR000845">
    <property type="entry name" value="Nucleoside_phosphorylase_d"/>
</dbReference>
<dbReference type="Gene3D" id="3.40.50.1580">
    <property type="entry name" value="Nucleoside phosphorylase domain"/>
    <property type="match status" value="1"/>
</dbReference>
<keyword evidence="4" id="KW-0328">Glycosyltransferase</keyword>
<dbReference type="NCBIfam" id="TIGR00107">
    <property type="entry name" value="deoD"/>
    <property type="match status" value="1"/>
</dbReference>
<dbReference type="AlphaFoldDB" id="A0A0M4JIW3"/>
<dbReference type="KEGG" id="scj:SCANT_v1c00890"/>
<proteinExistence type="inferred from homology"/>
<evidence type="ECO:0000313" key="8">
    <source>
        <dbReference type="EMBL" id="ALD65999.1"/>
    </source>
</evidence>
<dbReference type="STRING" id="362837.SCANT_v1c00890"/>
<dbReference type="GO" id="GO:0005829">
    <property type="term" value="C:cytosol"/>
    <property type="evidence" value="ECO:0007669"/>
    <property type="project" value="TreeGrafter"/>
</dbReference>